<accession>A0ACC0SB00</accession>
<dbReference type="Proteomes" id="UP000006729">
    <property type="component" value="Chromosome 11"/>
</dbReference>
<organism evidence="1 2">
    <name type="scientific">Populus trichocarpa</name>
    <name type="common">Western balsam poplar</name>
    <name type="synonym">Populus balsamifera subsp. trichocarpa</name>
    <dbReference type="NCBI Taxonomy" id="3694"/>
    <lineage>
        <taxon>Eukaryota</taxon>
        <taxon>Viridiplantae</taxon>
        <taxon>Streptophyta</taxon>
        <taxon>Embryophyta</taxon>
        <taxon>Tracheophyta</taxon>
        <taxon>Spermatophyta</taxon>
        <taxon>Magnoliopsida</taxon>
        <taxon>eudicotyledons</taxon>
        <taxon>Gunneridae</taxon>
        <taxon>Pentapetalae</taxon>
        <taxon>rosids</taxon>
        <taxon>fabids</taxon>
        <taxon>Malpighiales</taxon>
        <taxon>Salicaceae</taxon>
        <taxon>Saliceae</taxon>
        <taxon>Populus</taxon>
    </lineage>
</organism>
<keyword evidence="2" id="KW-1185">Reference proteome</keyword>
<evidence type="ECO:0000313" key="1">
    <source>
        <dbReference type="EMBL" id="KAI9386021.1"/>
    </source>
</evidence>
<protein>
    <submittedName>
        <fullName evidence="1">Uncharacterized protein</fullName>
    </submittedName>
</protein>
<proteinExistence type="predicted"/>
<comment type="caution">
    <text evidence="1">The sequence shown here is derived from an EMBL/GenBank/DDBJ whole genome shotgun (WGS) entry which is preliminary data.</text>
</comment>
<dbReference type="EMBL" id="CM009300">
    <property type="protein sequence ID" value="KAI9386021.1"/>
    <property type="molecule type" value="Genomic_DNA"/>
</dbReference>
<gene>
    <name evidence="1" type="ORF">POPTR_011G143050v4</name>
</gene>
<evidence type="ECO:0000313" key="2">
    <source>
        <dbReference type="Proteomes" id="UP000006729"/>
    </source>
</evidence>
<sequence length="40" mass="4984">MHTDYVEWKEKRERRRKKMSHEPHYRSTVSTLPTTRKISP</sequence>
<reference evidence="1 2" key="1">
    <citation type="journal article" date="2006" name="Science">
        <title>The genome of black cottonwood, Populus trichocarpa (Torr. &amp; Gray).</title>
        <authorList>
            <person name="Tuskan G.A."/>
            <person name="Difazio S."/>
            <person name="Jansson S."/>
            <person name="Bohlmann J."/>
            <person name="Grigoriev I."/>
            <person name="Hellsten U."/>
            <person name="Putnam N."/>
            <person name="Ralph S."/>
            <person name="Rombauts S."/>
            <person name="Salamov A."/>
            <person name="Schein J."/>
            <person name="Sterck L."/>
            <person name="Aerts A."/>
            <person name="Bhalerao R.R."/>
            <person name="Bhalerao R.P."/>
            <person name="Blaudez D."/>
            <person name="Boerjan W."/>
            <person name="Brun A."/>
            <person name="Brunner A."/>
            <person name="Busov V."/>
            <person name="Campbell M."/>
            <person name="Carlson J."/>
            <person name="Chalot M."/>
            <person name="Chapman J."/>
            <person name="Chen G.L."/>
            <person name="Cooper D."/>
            <person name="Coutinho P.M."/>
            <person name="Couturier J."/>
            <person name="Covert S."/>
            <person name="Cronk Q."/>
            <person name="Cunningham R."/>
            <person name="Davis J."/>
            <person name="Degroeve S."/>
            <person name="Dejardin A."/>
            <person name="Depamphilis C."/>
            <person name="Detter J."/>
            <person name="Dirks B."/>
            <person name="Dubchak I."/>
            <person name="Duplessis S."/>
            <person name="Ehlting J."/>
            <person name="Ellis B."/>
            <person name="Gendler K."/>
            <person name="Goodstein D."/>
            <person name="Gribskov M."/>
            <person name="Grimwood J."/>
            <person name="Groover A."/>
            <person name="Gunter L."/>
            <person name="Hamberger B."/>
            <person name="Heinze B."/>
            <person name="Helariutta Y."/>
            <person name="Henrissat B."/>
            <person name="Holligan D."/>
            <person name="Holt R."/>
            <person name="Huang W."/>
            <person name="Islam-Faridi N."/>
            <person name="Jones S."/>
            <person name="Jones-Rhoades M."/>
            <person name="Jorgensen R."/>
            <person name="Joshi C."/>
            <person name="Kangasjarvi J."/>
            <person name="Karlsson J."/>
            <person name="Kelleher C."/>
            <person name="Kirkpatrick R."/>
            <person name="Kirst M."/>
            <person name="Kohler A."/>
            <person name="Kalluri U."/>
            <person name="Larimer F."/>
            <person name="Leebens-Mack J."/>
            <person name="Leple J.C."/>
            <person name="Locascio P."/>
            <person name="Lou Y."/>
            <person name="Lucas S."/>
            <person name="Martin F."/>
            <person name="Montanini B."/>
            <person name="Napoli C."/>
            <person name="Nelson D.R."/>
            <person name="Nelson C."/>
            <person name="Nieminen K."/>
            <person name="Nilsson O."/>
            <person name="Pereda V."/>
            <person name="Peter G."/>
            <person name="Philippe R."/>
            <person name="Pilate G."/>
            <person name="Poliakov A."/>
            <person name="Razumovskaya J."/>
            <person name="Richardson P."/>
            <person name="Rinaldi C."/>
            <person name="Ritland K."/>
            <person name="Rouze P."/>
            <person name="Ryaboy D."/>
            <person name="Schmutz J."/>
            <person name="Schrader J."/>
            <person name="Segerman B."/>
            <person name="Shin H."/>
            <person name="Siddiqui A."/>
            <person name="Sterky F."/>
            <person name="Terry A."/>
            <person name="Tsai C.J."/>
            <person name="Uberbacher E."/>
            <person name="Unneberg P."/>
            <person name="Vahala J."/>
            <person name="Wall K."/>
            <person name="Wessler S."/>
            <person name="Yang G."/>
            <person name="Yin T."/>
            <person name="Douglas C."/>
            <person name="Marra M."/>
            <person name="Sandberg G."/>
            <person name="Van de Peer Y."/>
            <person name="Rokhsar D."/>
        </authorList>
    </citation>
    <scope>NUCLEOTIDE SEQUENCE [LARGE SCALE GENOMIC DNA]</scope>
    <source>
        <strain evidence="2">cv. Nisqually</strain>
    </source>
</reference>
<name>A0ACC0SB00_POPTR</name>